<evidence type="ECO:0000256" key="9">
    <source>
        <dbReference type="ARBA" id="ARBA00022989"/>
    </source>
</evidence>
<dbReference type="SFLD" id="SFLDG00002">
    <property type="entry name" value="C1.7:_P-type_atpase_like"/>
    <property type="match status" value="1"/>
</dbReference>
<dbReference type="GO" id="GO:0019829">
    <property type="term" value="F:ATPase-coupled monoatomic cation transmembrane transporter activity"/>
    <property type="evidence" value="ECO:0007669"/>
    <property type="project" value="TreeGrafter"/>
</dbReference>
<comment type="similarity">
    <text evidence="2">Belongs to the cation transport ATPase (P-type) (TC 3.A.3) family. Type V subfamily.</text>
</comment>
<dbReference type="EMBL" id="HBIB01045831">
    <property type="protein sequence ID" value="CAE0267725.1"/>
    <property type="molecule type" value="Transcribed_RNA"/>
</dbReference>
<dbReference type="AlphaFoldDB" id="A0A7S3GIV4"/>
<evidence type="ECO:0000256" key="8">
    <source>
        <dbReference type="ARBA" id="ARBA00022967"/>
    </source>
</evidence>
<feature type="transmembrane region" description="Helical" evidence="11">
    <location>
        <begin position="28"/>
        <end position="47"/>
    </location>
</feature>
<accession>A0A7S3GIV4</accession>
<evidence type="ECO:0000313" key="14">
    <source>
        <dbReference type="EMBL" id="CAE0267714.1"/>
    </source>
</evidence>
<organism evidence="14">
    <name type="scientific">Palpitomonas bilix</name>
    <dbReference type="NCBI Taxonomy" id="652834"/>
    <lineage>
        <taxon>Eukaryota</taxon>
        <taxon>Eukaryota incertae sedis</taxon>
    </lineage>
</organism>
<dbReference type="PANTHER" id="PTHR45630">
    <property type="entry name" value="CATION-TRANSPORTING ATPASE-RELATED"/>
    <property type="match status" value="1"/>
</dbReference>
<dbReference type="EMBL" id="HBIB01045818">
    <property type="protein sequence ID" value="CAE0267714.1"/>
    <property type="molecule type" value="Transcribed_RNA"/>
</dbReference>
<feature type="domain" description="P5A-ATPase transmembrane helical hairpin" evidence="13">
    <location>
        <begin position="20"/>
        <end position="87"/>
    </location>
</feature>
<evidence type="ECO:0000259" key="12">
    <source>
        <dbReference type="Pfam" id="PF00122"/>
    </source>
</evidence>
<dbReference type="InterPro" id="IPR059000">
    <property type="entry name" value="ATPase_P-type_domA"/>
</dbReference>
<proteinExistence type="inferred from homology"/>
<sequence length="1152" mass="127357">MASGMREPEIVADVKPFTPRPLWARLDVLPFGFVYVSLLIGLFVYVNEEFESFVLSFALLTAVLLHALVGLSQIWSVAFFAFITGSPVPMSRIFDAKFVAVTPTEHNGKAEICKLCFETNNGLNEINFTFQRLKYIFDAESGTFARPAYPIAKPLSAYRYSSGLDEVKVAALRKSFGPNRLDIPVPSFGQLMKDQMIAPLFVFQVFCVGLWCLDEYWYYSVFTLGMLVMFESTIAASRLKTLKEFRGMPPLSFDVSVYRRGKWVVISSVDLVPGDIVSVVRNKEGYVAPADMLMLAGSVVVDESLLTGESVPQLKEATDATSLDDVLNIAKEHKSNVVFGGTTIMNHTAPALDAMKNNPFCESSSSEMPRDGGAIAIVLRTGFGTAQGSLMRTMLFASERVTANSKDAYLFLGCLLVFAVAASAYVLKKGLQDDDRDKWKLVLKCVIIITSVVPPELPMELSLAVNNSLIFLAKLSIFCTEPFRIPSAGKVSVCCFDKTGTLTEDDFDVKGIVQTMDGEKPDLSAPHGVQLDSLLALSGCHSLMRIDKKVVGDPLEKAALSFLGVSLTSPDVCLSTQGDTVKILKRFPFSSSLQRMTCIMEHSQKGSMQGRYVVMKGAPEKLKDFLGEIPPRYDEMYKFYTRRGARVLALAVKRCLKDIKTSDLKAMTRDELEDSVKFAGFAIFESPIKKDSAATVSQLQSSSHTVIMITGDQALTAAHVAQEVGILERPPLFLVAEKDTLWWETLEEKKISFKETRDEIKKLSAEYNFVLPGNALPLLEGSLLEAIIVDCDTRVLARVGPDQKEDVVQLFRKKGFHTMMCGDGTNDVGALKQADVGIALIEGKDLGAVPPPQPKSFGEIWKEAQEKARNQHNMQIAAKEKGKKLPSRNNLDALAEAMEEVPMVRLGDASVAAPFTSKVPSVRSTIDIIRQGRCTLVTTQQMFKILGLNSLISAYSLSVLALEGVKFGDIQMTVSGFGIALFFLFISRAKPVERLSKERPPENLFCAYIVVSVVSQFLVHLAAIIAAFDLAESYTPKSERGDEDEDFKANVLNSVIFLLAFVQQCSTFAINYKGRPFMEGIRENRGFFNLLVLFMAISIALSLEMMPELNEGFEMVPFPDQEVQYKLLLIMASDWVFAWIAEIVSARVFLRK</sequence>
<dbReference type="SFLD" id="SFLDS00003">
    <property type="entry name" value="Haloacid_Dehalogenase"/>
    <property type="match status" value="1"/>
</dbReference>
<keyword evidence="7" id="KW-0460">Magnesium</keyword>
<dbReference type="Gene3D" id="3.40.50.1000">
    <property type="entry name" value="HAD superfamily/HAD-like"/>
    <property type="match status" value="1"/>
</dbReference>
<dbReference type="InterPro" id="IPR044492">
    <property type="entry name" value="P_typ_ATPase_HD_dom"/>
</dbReference>
<protein>
    <recommendedName>
        <fullName evidence="20">Cation-transporting ATPase</fullName>
    </recommendedName>
</protein>
<dbReference type="Pfam" id="PF13246">
    <property type="entry name" value="Cation_ATPase"/>
    <property type="match status" value="1"/>
</dbReference>
<evidence type="ECO:0008006" key="20">
    <source>
        <dbReference type="Google" id="ProtNLM"/>
    </source>
</evidence>
<dbReference type="InterPro" id="IPR008250">
    <property type="entry name" value="ATPase_P-typ_transduc_dom_A_sf"/>
</dbReference>
<keyword evidence="4" id="KW-0479">Metal-binding</keyword>
<dbReference type="Pfam" id="PF00122">
    <property type="entry name" value="E1-E2_ATPase"/>
    <property type="match status" value="1"/>
</dbReference>
<dbReference type="PRINTS" id="PR00121">
    <property type="entry name" value="NAKATPASE"/>
</dbReference>
<dbReference type="SFLD" id="SFLDF00027">
    <property type="entry name" value="p-type_atpase"/>
    <property type="match status" value="1"/>
</dbReference>
<keyword evidence="8" id="KW-1278">Translocase</keyword>
<dbReference type="SUPFAM" id="SSF81653">
    <property type="entry name" value="Calcium ATPase, transduction domain A"/>
    <property type="match status" value="1"/>
</dbReference>
<evidence type="ECO:0000256" key="11">
    <source>
        <dbReference type="SAM" id="Phobius"/>
    </source>
</evidence>
<dbReference type="GO" id="GO:0005789">
    <property type="term" value="C:endoplasmic reticulum membrane"/>
    <property type="evidence" value="ECO:0007669"/>
    <property type="project" value="TreeGrafter"/>
</dbReference>
<evidence type="ECO:0000256" key="1">
    <source>
        <dbReference type="ARBA" id="ARBA00004141"/>
    </source>
</evidence>
<dbReference type="SUPFAM" id="SSF81665">
    <property type="entry name" value="Calcium ATPase, transmembrane domain M"/>
    <property type="match status" value="1"/>
</dbReference>
<keyword evidence="9 11" id="KW-1133">Transmembrane helix</keyword>
<evidence type="ECO:0000256" key="3">
    <source>
        <dbReference type="ARBA" id="ARBA00022692"/>
    </source>
</evidence>
<dbReference type="GO" id="GO:0005524">
    <property type="term" value="F:ATP binding"/>
    <property type="evidence" value="ECO:0007669"/>
    <property type="project" value="UniProtKB-KW"/>
</dbReference>
<dbReference type="GO" id="GO:0016887">
    <property type="term" value="F:ATP hydrolysis activity"/>
    <property type="evidence" value="ECO:0007669"/>
    <property type="project" value="InterPro"/>
</dbReference>
<dbReference type="PROSITE" id="PS00154">
    <property type="entry name" value="ATPASE_E1_E2"/>
    <property type="match status" value="1"/>
</dbReference>
<evidence type="ECO:0000256" key="2">
    <source>
        <dbReference type="ARBA" id="ARBA00006000"/>
    </source>
</evidence>
<evidence type="ECO:0000256" key="7">
    <source>
        <dbReference type="ARBA" id="ARBA00022842"/>
    </source>
</evidence>
<feature type="transmembrane region" description="Helical" evidence="11">
    <location>
        <begin position="1007"/>
        <end position="1031"/>
    </location>
</feature>
<evidence type="ECO:0000256" key="4">
    <source>
        <dbReference type="ARBA" id="ARBA00022723"/>
    </source>
</evidence>
<dbReference type="PROSITE" id="PS01229">
    <property type="entry name" value="COF_2"/>
    <property type="match status" value="1"/>
</dbReference>
<dbReference type="InterPro" id="IPR018303">
    <property type="entry name" value="ATPase_P-typ_P_site"/>
</dbReference>
<feature type="domain" description="P-type ATPase A" evidence="12">
    <location>
        <begin position="255"/>
        <end position="385"/>
    </location>
</feature>
<dbReference type="EMBL" id="HBIB01045824">
    <property type="protein sequence ID" value="CAE0267718.1"/>
    <property type="molecule type" value="Transcribed_RNA"/>
</dbReference>
<dbReference type="EMBL" id="HBIB01045823">
    <property type="protein sequence ID" value="CAE0267717.1"/>
    <property type="molecule type" value="Transcribed_RNA"/>
</dbReference>
<dbReference type="InterPro" id="IPR023299">
    <property type="entry name" value="ATPase_P-typ_cyto_dom_N"/>
</dbReference>
<dbReference type="InterPro" id="IPR001757">
    <property type="entry name" value="P_typ_ATPase"/>
</dbReference>
<evidence type="ECO:0000313" key="16">
    <source>
        <dbReference type="EMBL" id="CAE0267718.1"/>
    </source>
</evidence>
<dbReference type="PANTHER" id="PTHR45630:SF7">
    <property type="entry name" value="ENDOPLASMIC RETICULUM TRANSMEMBRANE HELIX TRANSLOCASE"/>
    <property type="match status" value="1"/>
</dbReference>
<keyword evidence="3 11" id="KW-0812">Transmembrane</keyword>
<dbReference type="NCBIfam" id="TIGR01494">
    <property type="entry name" value="ATPase_P-type"/>
    <property type="match status" value="1"/>
</dbReference>
<evidence type="ECO:0000256" key="5">
    <source>
        <dbReference type="ARBA" id="ARBA00022741"/>
    </source>
</evidence>
<dbReference type="GO" id="GO:0046872">
    <property type="term" value="F:metal ion binding"/>
    <property type="evidence" value="ECO:0007669"/>
    <property type="project" value="UniProtKB-KW"/>
</dbReference>
<feature type="transmembrane region" description="Helical" evidence="11">
    <location>
        <begin position="196"/>
        <end position="211"/>
    </location>
</feature>
<dbReference type="EMBL" id="HBIB01045827">
    <property type="protein sequence ID" value="CAE0267721.1"/>
    <property type="molecule type" value="Transcribed_RNA"/>
</dbReference>
<dbReference type="NCBIfam" id="TIGR01657">
    <property type="entry name" value="P-ATPase-V"/>
    <property type="match status" value="1"/>
</dbReference>
<feature type="transmembrane region" description="Helical" evidence="11">
    <location>
        <begin position="1127"/>
        <end position="1150"/>
    </location>
</feature>
<gene>
    <name evidence="14" type="ORF">PBIL07802_LOCUS30060</name>
    <name evidence="15" type="ORF">PBIL07802_LOCUS30063</name>
    <name evidence="16" type="ORF">PBIL07802_LOCUS30064</name>
    <name evidence="17" type="ORF">PBIL07802_LOCUS30067</name>
    <name evidence="18" type="ORF">PBIL07802_LOCUS30068</name>
    <name evidence="19" type="ORF">PBIL07802_LOCUS30071</name>
</gene>
<dbReference type="Gene3D" id="2.70.150.10">
    <property type="entry name" value="Calcium-transporting ATPase, cytoplasmic transduction domain A"/>
    <property type="match status" value="1"/>
</dbReference>
<dbReference type="InterPro" id="IPR023298">
    <property type="entry name" value="ATPase_P-typ_TM_dom_sf"/>
</dbReference>
<evidence type="ECO:0000256" key="10">
    <source>
        <dbReference type="ARBA" id="ARBA00023136"/>
    </source>
</evidence>
<dbReference type="SUPFAM" id="SSF56784">
    <property type="entry name" value="HAD-like"/>
    <property type="match status" value="1"/>
</dbReference>
<dbReference type="GO" id="GO:0015662">
    <property type="term" value="F:P-type ion transporter activity"/>
    <property type="evidence" value="ECO:0007669"/>
    <property type="project" value="TreeGrafter"/>
</dbReference>
<reference evidence="14" key="1">
    <citation type="submission" date="2021-01" db="EMBL/GenBank/DDBJ databases">
        <authorList>
            <person name="Corre E."/>
            <person name="Pelletier E."/>
            <person name="Niang G."/>
            <person name="Scheremetjew M."/>
            <person name="Finn R."/>
            <person name="Kale V."/>
            <person name="Holt S."/>
            <person name="Cochrane G."/>
            <person name="Meng A."/>
            <person name="Brown T."/>
            <person name="Cohen L."/>
        </authorList>
    </citation>
    <scope>NUCLEOTIDE SEQUENCE</scope>
    <source>
        <strain evidence="14">NIES-2562</strain>
    </source>
</reference>
<dbReference type="PRINTS" id="PR00119">
    <property type="entry name" value="CATATPASE"/>
</dbReference>
<keyword evidence="5" id="KW-0547">Nucleotide-binding</keyword>
<evidence type="ECO:0000256" key="6">
    <source>
        <dbReference type="ARBA" id="ARBA00022840"/>
    </source>
</evidence>
<comment type="subcellular location">
    <subcellularLocation>
        <location evidence="1">Membrane</location>
        <topology evidence="1">Multi-pass membrane protein</topology>
    </subcellularLocation>
</comment>
<dbReference type="GO" id="GO:0006874">
    <property type="term" value="P:intracellular calcium ion homeostasis"/>
    <property type="evidence" value="ECO:0007669"/>
    <property type="project" value="TreeGrafter"/>
</dbReference>
<evidence type="ECO:0000259" key="13">
    <source>
        <dbReference type="Pfam" id="PF23143"/>
    </source>
</evidence>
<keyword evidence="10 11" id="KW-0472">Membrane</keyword>
<dbReference type="Gene3D" id="3.40.1110.10">
    <property type="entry name" value="Calcium-transporting ATPase, cytoplasmic domain N"/>
    <property type="match status" value="1"/>
</dbReference>
<dbReference type="InterPro" id="IPR036412">
    <property type="entry name" value="HAD-like_sf"/>
</dbReference>
<evidence type="ECO:0000313" key="15">
    <source>
        <dbReference type="EMBL" id="CAE0267717.1"/>
    </source>
</evidence>
<feature type="transmembrane region" description="Helical" evidence="11">
    <location>
        <begin position="408"/>
        <end position="427"/>
    </location>
</feature>
<keyword evidence="6" id="KW-0067">ATP-binding</keyword>
<dbReference type="InterPro" id="IPR057255">
    <property type="entry name" value="2TM_P5A-ATPase"/>
</dbReference>
<dbReference type="SUPFAM" id="SSF81660">
    <property type="entry name" value="Metal cation-transporting ATPase, ATP-binding domain N"/>
    <property type="match status" value="1"/>
</dbReference>
<feature type="transmembrane region" description="Helical" evidence="11">
    <location>
        <begin position="1086"/>
        <end position="1107"/>
    </location>
</feature>
<feature type="transmembrane region" description="Helical" evidence="11">
    <location>
        <begin position="968"/>
        <end position="986"/>
    </location>
</feature>
<evidence type="ECO:0000313" key="19">
    <source>
        <dbReference type="EMBL" id="CAE0267725.1"/>
    </source>
</evidence>
<dbReference type="InterPro" id="IPR023214">
    <property type="entry name" value="HAD_sf"/>
</dbReference>
<feature type="transmembrane region" description="Helical" evidence="11">
    <location>
        <begin position="1051"/>
        <end position="1074"/>
    </location>
</feature>
<evidence type="ECO:0000313" key="17">
    <source>
        <dbReference type="EMBL" id="CAE0267721.1"/>
    </source>
</evidence>
<evidence type="ECO:0000313" key="18">
    <source>
        <dbReference type="EMBL" id="CAE0267722.1"/>
    </source>
</evidence>
<name>A0A7S3GIV4_9EUKA</name>
<feature type="transmembrane region" description="Helical" evidence="11">
    <location>
        <begin position="53"/>
        <end position="83"/>
    </location>
</feature>
<dbReference type="Pfam" id="PF23143">
    <property type="entry name" value="2TM_P5A-ATPase"/>
    <property type="match status" value="1"/>
</dbReference>
<dbReference type="InterPro" id="IPR006544">
    <property type="entry name" value="P-type_TPase_V"/>
</dbReference>
<dbReference type="EMBL" id="HBIB01045828">
    <property type="protein sequence ID" value="CAE0267722.1"/>
    <property type="molecule type" value="Transcribed_RNA"/>
</dbReference>